<dbReference type="STRING" id="1499688.BN000_02896"/>
<dbReference type="AlphaFoldDB" id="A0A0U1NY31"/>
<dbReference type="Proteomes" id="UP000199087">
    <property type="component" value="Unassembled WGS sequence"/>
</dbReference>
<dbReference type="Pfam" id="PF16702">
    <property type="entry name" value="DUF5063"/>
    <property type="match status" value="1"/>
</dbReference>
<dbReference type="InterPro" id="IPR038312">
    <property type="entry name" value="DUF5063_sf"/>
</dbReference>
<evidence type="ECO:0000313" key="2">
    <source>
        <dbReference type="Proteomes" id="UP000199087"/>
    </source>
</evidence>
<organism evidence="1 2">
    <name type="scientific">Neobacillus massiliamazoniensis</name>
    <dbReference type="NCBI Taxonomy" id="1499688"/>
    <lineage>
        <taxon>Bacteria</taxon>
        <taxon>Bacillati</taxon>
        <taxon>Bacillota</taxon>
        <taxon>Bacilli</taxon>
        <taxon>Bacillales</taxon>
        <taxon>Bacillaceae</taxon>
        <taxon>Neobacillus</taxon>
    </lineage>
</organism>
<dbReference type="Gene3D" id="1.20.120.1550">
    <property type="entry name" value="Protein of unknown function DUF5063"/>
    <property type="match status" value="1"/>
</dbReference>
<gene>
    <name evidence="1" type="ORF">BN000_02896</name>
</gene>
<sequence length="60" mass="7011">MGASLSDDILDIYKDVKKGMLLYEKYEHIEAIWEWKFGFEIHWGSHAVDAIRALHSANFN</sequence>
<dbReference type="InterPro" id="IPR032025">
    <property type="entry name" value="DUF5063"/>
</dbReference>
<keyword evidence="2" id="KW-1185">Reference proteome</keyword>
<evidence type="ECO:0000313" key="1">
    <source>
        <dbReference type="EMBL" id="CRK82941.1"/>
    </source>
</evidence>
<proteinExistence type="predicted"/>
<protein>
    <submittedName>
        <fullName evidence="1">Uncharacterized protein</fullName>
    </submittedName>
</protein>
<name>A0A0U1NY31_9BACI</name>
<dbReference type="OrthoDB" id="2882299at2"/>
<reference evidence="2" key="1">
    <citation type="submission" date="2015-05" db="EMBL/GenBank/DDBJ databases">
        <authorList>
            <person name="Urmite Genomes"/>
        </authorList>
    </citation>
    <scope>NUCLEOTIDE SEQUENCE [LARGE SCALE GENOMIC DNA]</scope>
    <source>
        <strain evidence="2">LF1</strain>
    </source>
</reference>
<accession>A0A0U1NY31</accession>
<dbReference type="EMBL" id="CVRB01000003">
    <property type="protein sequence ID" value="CRK82941.1"/>
    <property type="molecule type" value="Genomic_DNA"/>
</dbReference>